<reference evidence="2 3" key="1">
    <citation type="journal article" date="2009" name="Genome Res.">
        <title>Comparative genomics of protoploid Saccharomycetaceae.</title>
        <authorList>
            <consortium name="The Genolevures Consortium"/>
            <person name="Souciet J.-L."/>
            <person name="Dujon B."/>
            <person name="Gaillardin C."/>
            <person name="Johnston M."/>
            <person name="Baret P.V."/>
            <person name="Cliften P."/>
            <person name="Sherman D.J."/>
            <person name="Weissenbach J."/>
            <person name="Westhof E."/>
            <person name="Wincker P."/>
            <person name="Jubin C."/>
            <person name="Poulain J."/>
            <person name="Barbe V."/>
            <person name="Segurens B."/>
            <person name="Artiguenave F."/>
            <person name="Anthouard V."/>
            <person name="Vacherie B."/>
            <person name="Val M.-E."/>
            <person name="Fulton R.S."/>
            <person name="Minx P."/>
            <person name="Wilson R."/>
            <person name="Durrens P."/>
            <person name="Jean G."/>
            <person name="Marck C."/>
            <person name="Martin T."/>
            <person name="Nikolski M."/>
            <person name="Rolland T."/>
            <person name="Seret M.-L."/>
            <person name="Casaregola S."/>
            <person name="Despons L."/>
            <person name="Fairhead C."/>
            <person name="Fischer G."/>
            <person name="Lafontaine I."/>
            <person name="Leh V."/>
            <person name="Lemaire M."/>
            <person name="de Montigny J."/>
            <person name="Neuveglise C."/>
            <person name="Thierry A."/>
            <person name="Blanc-Lenfle I."/>
            <person name="Bleykasten C."/>
            <person name="Diffels J."/>
            <person name="Fritsch E."/>
            <person name="Frangeul L."/>
            <person name="Goeffon A."/>
            <person name="Jauniaux N."/>
            <person name="Kachouri-Lafond R."/>
            <person name="Payen C."/>
            <person name="Potier S."/>
            <person name="Pribylova L."/>
            <person name="Ozanne C."/>
            <person name="Richard G.-F."/>
            <person name="Sacerdot C."/>
            <person name="Straub M.-L."/>
            <person name="Talla E."/>
        </authorList>
    </citation>
    <scope>NUCLEOTIDE SEQUENCE [LARGE SCALE GENOMIC DNA]</scope>
    <source>
        <strain evidence="3">ATCC 56472 / CBS 6340 / NRRL Y-8284</strain>
    </source>
</reference>
<feature type="domain" description="Thiaminase-2/PQQC" evidence="1">
    <location>
        <begin position="69"/>
        <end position="265"/>
    </location>
</feature>
<keyword evidence="3" id="KW-1185">Reference proteome</keyword>
<dbReference type="HOGENOM" id="CLU_077537_0_0_1"/>
<dbReference type="EMBL" id="CU928180">
    <property type="protein sequence ID" value="CAR30597.1"/>
    <property type="molecule type" value="Genomic_DNA"/>
</dbReference>
<dbReference type="GeneID" id="8294820"/>
<dbReference type="InParanoid" id="C5E3I6"/>
<dbReference type="OMA" id="AEWITLH"/>
<dbReference type="SUPFAM" id="SSF48613">
    <property type="entry name" value="Heme oxygenase-like"/>
    <property type="match status" value="1"/>
</dbReference>
<sequence length="272" mass="31135">MRCMALVVGTRERTSSAQGNYKNLSTRLSFISKYVYIKGKNGTAEPLFRPKLFFTASRPMSTSNRLLEAHRALFEKATSHKLTQQLCAGTLPDRTLYVYLAQDLQFFQSGLRLLTKTTSVAPNTNSLLILAKKIGFFANDENSYFHECLAHIADALPAADQARFRESRLPQVDRYVQLLERTAKSETSYAKLITFVYCMELVYLQWPKNCTVAVGLHWKYQTWIDLHAGDHFETWCEFLQQEVDKCDYAEVSGTFAQVLQLELEFFEACSAQ</sequence>
<dbReference type="STRING" id="559295.C5E3I6"/>
<dbReference type="CDD" id="cd19358">
    <property type="entry name" value="TenA_E_Spr0628-like"/>
    <property type="match status" value="1"/>
</dbReference>
<dbReference type="GO" id="GO:0006772">
    <property type="term" value="P:thiamine metabolic process"/>
    <property type="evidence" value="ECO:0007669"/>
    <property type="project" value="UniProtKB-ARBA"/>
</dbReference>
<accession>C5E3I6</accession>
<dbReference type="AlphaFoldDB" id="C5E3I6"/>
<dbReference type="PANTHER" id="PTHR43198:SF2">
    <property type="entry name" value="SI:CH1073-67J19.1-RELATED"/>
    <property type="match status" value="1"/>
</dbReference>
<dbReference type="FunCoup" id="C5E3I6">
    <property type="interactions" value="23"/>
</dbReference>
<dbReference type="Gene3D" id="1.20.910.10">
    <property type="entry name" value="Heme oxygenase-like"/>
    <property type="match status" value="1"/>
</dbReference>
<protein>
    <submittedName>
        <fullName evidence="2">KLTH0H13860p</fullName>
    </submittedName>
</protein>
<dbReference type="KEGG" id="lth:KLTH0H13860g"/>
<name>C5E3I6_LACTC</name>
<proteinExistence type="predicted"/>
<evidence type="ECO:0000313" key="2">
    <source>
        <dbReference type="EMBL" id="CAR30597.1"/>
    </source>
</evidence>
<organism evidence="2 3">
    <name type="scientific">Lachancea thermotolerans (strain ATCC 56472 / CBS 6340 / NRRL Y-8284)</name>
    <name type="common">Yeast</name>
    <name type="synonym">Kluyveromyces thermotolerans</name>
    <dbReference type="NCBI Taxonomy" id="559295"/>
    <lineage>
        <taxon>Eukaryota</taxon>
        <taxon>Fungi</taxon>
        <taxon>Dikarya</taxon>
        <taxon>Ascomycota</taxon>
        <taxon>Saccharomycotina</taxon>
        <taxon>Saccharomycetes</taxon>
        <taxon>Saccharomycetales</taxon>
        <taxon>Saccharomycetaceae</taxon>
        <taxon>Lachancea</taxon>
    </lineage>
</organism>
<dbReference type="GO" id="GO:0005829">
    <property type="term" value="C:cytosol"/>
    <property type="evidence" value="ECO:0007669"/>
    <property type="project" value="TreeGrafter"/>
</dbReference>
<dbReference type="OrthoDB" id="37730at2759"/>
<dbReference type="RefSeq" id="XP_002556459.1">
    <property type="nucleotide sequence ID" value="XM_002556413.1"/>
</dbReference>
<gene>
    <name evidence="2" type="ordered locus">KLTH0H13860g</name>
</gene>
<dbReference type="InterPro" id="IPR050967">
    <property type="entry name" value="Thiamine_Salvage_TenA"/>
</dbReference>
<evidence type="ECO:0000259" key="1">
    <source>
        <dbReference type="Pfam" id="PF03070"/>
    </source>
</evidence>
<dbReference type="Pfam" id="PF03070">
    <property type="entry name" value="TENA_THI-4"/>
    <property type="match status" value="1"/>
</dbReference>
<dbReference type="PANTHER" id="PTHR43198">
    <property type="entry name" value="BIFUNCTIONAL TH2 PROTEIN"/>
    <property type="match status" value="1"/>
</dbReference>
<dbReference type="InterPro" id="IPR004305">
    <property type="entry name" value="Thiaminase-2/PQQC"/>
</dbReference>
<dbReference type="InterPro" id="IPR016084">
    <property type="entry name" value="Haem_Oase-like_multi-hlx"/>
</dbReference>
<dbReference type="Proteomes" id="UP000002036">
    <property type="component" value="Chromosome H"/>
</dbReference>
<dbReference type="eggNOG" id="ENOG502QT8P">
    <property type="taxonomic scope" value="Eukaryota"/>
</dbReference>
<evidence type="ECO:0000313" key="3">
    <source>
        <dbReference type="Proteomes" id="UP000002036"/>
    </source>
</evidence>